<dbReference type="Proteomes" id="UP001518989">
    <property type="component" value="Unassembled WGS sequence"/>
</dbReference>
<dbReference type="EMBL" id="JACTNG010000014">
    <property type="protein sequence ID" value="MBO1081360.1"/>
    <property type="molecule type" value="Genomic_DNA"/>
</dbReference>
<proteinExistence type="predicted"/>
<evidence type="ECO:0000313" key="2">
    <source>
        <dbReference type="Proteomes" id="UP001518989"/>
    </source>
</evidence>
<reference evidence="1 2" key="1">
    <citation type="submission" date="2020-09" db="EMBL/GenBank/DDBJ databases">
        <title>Roseomonas.</title>
        <authorList>
            <person name="Zhu W."/>
        </authorList>
    </citation>
    <scope>NUCLEOTIDE SEQUENCE [LARGE SCALE GENOMIC DNA]</scope>
    <source>
        <strain evidence="1 2">573</strain>
    </source>
</reference>
<name>A0ABS3KV49_9PROT</name>
<gene>
    <name evidence="1" type="ORF">IAI61_20200</name>
</gene>
<comment type="caution">
    <text evidence="1">The sequence shown here is derived from an EMBL/GenBank/DDBJ whole genome shotgun (WGS) entry which is preliminary data.</text>
</comment>
<dbReference type="RefSeq" id="WP_207419536.1">
    <property type="nucleotide sequence ID" value="NZ_CP061177.1"/>
</dbReference>
<sequence>MTAVAEFAGTVKNFYRETAVDQLLILAWFIETHQKKTNFDAVHLRQCFKEAGLDAPDMSVYLPRLAAKKPPQVIKDRSSYRLASGTRRALDARLGADHVKIAVVSTLTNLPNQIPNLEEREFLNEALNCYKVKAFRACIVMTWNLTYSHLAHWIFSDSDRVVNLNIGLNSKFPKKNLMIKERSDLDLLKEFEFIDALRASNLIEKNTHQILKDKLGRRNMAAHPSRVQINQHQADDMITDLIMNVVLKLEF</sequence>
<accession>A0ABS3KV49</accession>
<evidence type="ECO:0000313" key="1">
    <source>
        <dbReference type="EMBL" id="MBO1081360.1"/>
    </source>
</evidence>
<evidence type="ECO:0008006" key="3">
    <source>
        <dbReference type="Google" id="ProtNLM"/>
    </source>
</evidence>
<protein>
    <recommendedName>
        <fullName evidence="3">DUF4145 domain-containing protein</fullName>
    </recommendedName>
</protein>
<organism evidence="1 2">
    <name type="scientific">Roseomonas haemaphysalidis</name>
    <dbReference type="NCBI Taxonomy" id="2768162"/>
    <lineage>
        <taxon>Bacteria</taxon>
        <taxon>Pseudomonadati</taxon>
        <taxon>Pseudomonadota</taxon>
        <taxon>Alphaproteobacteria</taxon>
        <taxon>Acetobacterales</taxon>
        <taxon>Roseomonadaceae</taxon>
        <taxon>Roseomonas</taxon>
    </lineage>
</organism>
<keyword evidence="2" id="KW-1185">Reference proteome</keyword>